<organism evidence="1 2">
    <name type="scientific">Pseudoprevotella muciniphila</name>
    <dbReference type="NCBI Taxonomy" id="2133944"/>
    <lineage>
        <taxon>Bacteria</taxon>
        <taxon>Pseudomonadati</taxon>
        <taxon>Bacteroidota</taxon>
        <taxon>Bacteroidia</taxon>
        <taxon>Bacteroidales</taxon>
        <taxon>Prevotellaceae</taxon>
        <taxon>Pseudoprevotella</taxon>
    </lineage>
</organism>
<dbReference type="OrthoDB" id="1075943at2"/>
<name>A0A5P8E8F6_9BACT</name>
<evidence type="ECO:0008006" key="3">
    <source>
        <dbReference type="Google" id="ProtNLM"/>
    </source>
</evidence>
<evidence type="ECO:0000313" key="2">
    <source>
        <dbReference type="Proteomes" id="UP000249375"/>
    </source>
</evidence>
<keyword evidence="2" id="KW-1185">Reference proteome</keyword>
<dbReference type="RefSeq" id="WP_151908907.1">
    <property type="nucleotide sequence ID" value="NZ_CP033459.1"/>
</dbReference>
<reference evidence="1 2" key="1">
    <citation type="submission" date="2018-11" db="EMBL/GenBank/DDBJ databases">
        <authorList>
            <person name="Na S.W."/>
            <person name="Baik M."/>
        </authorList>
    </citation>
    <scope>NUCLEOTIDE SEQUENCE [LARGE SCALE GENOMIC DNA]</scope>
    <source>
        <strain evidence="1 2">E39</strain>
    </source>
</reference>
<dbReference type="SUPFAM" id="SSF56935">
    <property type="entry name" value="Porins"/>
    <property type="match status" value="1"/>
</dbReference>
<gene>
    <name evidence="1" type="ORF">C7Y71_009970</name>
</gene>
<dbReference type="KEGG" id="alq:C7Y71_009970"/>
<dbReference type="EMBL" id="CP033459">
    <property type="protein sequence ID" value="QFQ13309.1"/>
    <property type="molecule type" value="Genomic_DNA"/>
</dbReference>
<proteinExistence type="predicted"/>
<dbReference type="AlphaFoldDB" id="A0A5P8E8F6"/>
<evidence type="ECO:0000313" key="1">
    <source>
        <dbReference type="EMBL" id="QFQ13309.1"/>
    </source>
</evidence>
<accession>A0A5P8E8F6</accession>
<protein>
    <recommendedName>
        <fullName evidence="3">Outer membrane protein beta-barrel domain-containing protein</fullName>
    </recommendedName>
</protein>
<dbReference type="Proteomes" id="UP000249375">
    <property type="component" value="Chromosome"/>
</dbReference>
<sequence length="490" mass="56399">MNTIKRDTWSFNYFLNSSIVSPFTGKKIGLKINAQHSNSCATGRNAYDYENEGINTNLLQKRPAHARTSKLETTMSYELLSKNKFLIELIYNFFYGYTNDRLSIFALQTDTNFISATDWAIATTEVLQPNSYRTSIQNVEHEPLLKLYWRLSPKMVVNMSYPVRFIHEKINDSRYAFYQTKRRNYATFEPNINVSIPGIGELNYHISNRAAPIKNLLDINDDTQPLVNRLGNSMLKRPVSHQIMFWWQRMLGKNQRMMNVYYWYNIYVNKVSLGLSYDHLSGVSTIKPDNVNGNWDMSLRFSLSQALDKAQRLRATIGLGGKYVNSVELINNDMSAEPKRSSVRNFEPDISGRINYSLNKLNLALRASTSWQHITNTSNADNNINAWKYQVGLSAQCPLPLKLTLNSELSVRGRRGYNFSEINTDEVVLNGSLSRAFGKKDEFIVKLYAEDILGGRKNVSTIVNAQGLTEKWQNTLPRYVMLSIMWNFHK</sequence>